<proteinExistence type="predicted"/>
<evidence type="ECO:0000313" key="1">
    <source>
        <dbReference type="EMBL" id="KAB8300637.1"/>
    </source>
</evidence>
<dbReference type="AlphaFoldDB" id="A0A6A2W495"/>
<dbReference type="Proteomes" id="UP000440041">
    <property type="component" value="Unassembled WGS sequence"/>
</dbReference>
<protein>
    <submittedName>
        <fullName evidence="1">Uncharacterized protein</fullName>
    </submittedName>
</protein>
<comment type="caution">
    <text evidence="1">The sequence shown here is derived from an EMBL/GenBank/DDBJ whole genome shotgun (WGS) entry which is preliminary data.</text>
</comment>
<gene>
    <name evidence="1" type="ORF">DSM100238_0364</name>
</gene>
<name>A0A6A2W495_9BIFI</name>
<dbReference type="EMBL" id="WBSO01000002">
    <property type="protein sequence ID" value="KAB8300637.1"/>
    <property type="molecule type" value="Genomic_DNA"/>
</dbReference>
<organism evidence="1 2">
    <name type="scientific">Bifidobacterium apri</name>
    <dbReference type="NCBI Taxonomy" id="1769423"/>
    <lineage>
        <taxon>Bacteria</taxon>
        <taxon>Bacillati</taxon>
        <taxon>Actinomycetota</taxon>
        <taxon>Actinomycetes</taxon>
        <taxon>Bifidobacteriales</taxon>
        <taxon>Bifidobacteriaceae</taxon>
        <taxon>Bifidobacterium</taxon>
    </lineage>
</organism>
<sequence>MTRRCALGRIRILIPEASLSDGPSLRVGAYRFAQRLRVGGVVGDRVGGSCRGRERHVGWCSDSPIGSLCVLVCEDWLTKWVVCGWVCQASGGVVLGL</sequence>
<accession>A0A6A2W495</accession>
<reference evidence="1 2" key="1">
    <citation type="submission" date="2019-09" db="EMBL/GenBank/DDBJ databases">
        <title>Characterization of the phylogenetic diversity of two novel species belonging to the genus Bifidobacterium: Bifidobacterium cebidarum sp. nov. and Bifidobacterium leontopitheci sp. nov.</title>
        <authorList>
            <person name="Lugli G.A."/>
            <person name="Duranti S."/>
            <person name="Milani C."/>
            <person name="Turroni F."/>
            <person name="Ventura M."/>
        </authorList>
    </citation>
    <scope>NUCLEOTIDE SEQUENCE [LARGE SCALE GENOMIC DNA]</scope>
    <source>
        <strain evidence="1 2">DSM 100238</strain>
    </source>
</reference>
<evidence type="ECO:0000313" key="2">
    <source>
        <dbReference type="Proteomes" id="UP000440041"/>
    </source>
</evidence>
<keyword evidence="2" id="KW-1185">Reference proteome</keyword>